<evidence type="ECO:0008006" key="3">
    <source>
        <dbReference type="Google" id="ProtNLM"/>
    </source>
</evidence>
<gene>
    <name evidence="1" type="ORF">IDH45_08765</name>
</gene>
<evidence type="ECO:0000313" key="2">
    <source>
        <dbReference type="Proteomes" id="UP000639396"/>
    </source>
</evidence>
<dbReference type="SUPFAM" id="SSF49764">
    <property type="entry name" value="HSP20-like chaperones"/>
    <property type="match status" value="1"/>
</dbReference>
<dbReference type="AlphaFoldDB" id="A0A927C991"/>
<comment type="caution">
    <text evidence="1">The sequence shown here is derived from an EMBL/GenBank/DDBJ whole genome shotgun (WGS) entry which is preliminary data.</text>
</comment>
<keyword evidence="2" id="KW-1185">Reference proteome</keyword>
<dbReference type="CDD" id="cd00298">
    <property type="entry name" value="ACD_sHsps_p23-like"/>
    <property type="match status" value="1"/>
</dbReference>
<name>A0A927C991_9BACL</name>
<evidence type="ECO:0000313" key="1">
    <source>
        <dbReference type="EMBL" id="MBD2862071.1"/>
    </source>
</evidence>
<sequence>MRRSNEEEAPPGRAPFDWDDFQNRFFGEGGWKETWNGASGTIPWVDRYVKGILAEAVPDSAAANFKPSASPSRQTAVACNVFETHRAVIVRVKLSGGPASRDVRVFGTAYELRLAGLPGGEARTIKLPVPVRLDGAKAICKEQILEVTLPKESESPVREIPVRFMGDS</sequence>
<organism evidence="1 2">
    <name type="scientific">Paenibacillus oceani</name>
    <dbReference type="NCBI Taxonomy" id="2772510"/>
    <lineage>
        <taxon>Bacteria</taxon>
        <taxon>Bacillati</taxon>
        <taxon>Bacillota</taxon>
        <taxon>Bacilli</taxon>
        <taxon>Bacillales</taxon>
        <taxon>Paenibacillaceae</taxon>
        <taxon>Paenibacillus</taxon>
    </lineage>
</organism>
<accession>A0A927C991</accession>
<dbReference type="EMBL" id="JACXJA010000008">
    <property type="protein sequence ID" value="MBD2862071.1"/>
    <property type="molecule type" value="Genomic_DNA"/>
</dbReference>
<dbReference type="InterPro" id="IPR008978">
    <property type="entry name" value="HSP20-like_chaperone"/>
</dbReference>
<protein>
    <recommendedName>
        <fullName evidence="3">SHSP domain-containing protein</fullName>
    </recommendedName>
</protein>
<proteinExistence type="predicted"/>
<dbReference type="Gene3D" id="2.60.40.790">
    <property type="match status" value="1"/>
</dbReference>
<reference evidence="1" key="1">
    <citation type="submission" date="2020-09" db="EMBL/GenBank/DDBJ databases">
        <title>A novel bacterium of genus Paenibacillus, isolated from South China Sea.</title>
        <authorList>
            <person name="Huang H."/>
            <person name="Mo K."/>
            <person name="Hu Y."/>
        </authorList>
    </citation>
    <scope>NUCLEOTIDE SEQUENCE</scope>
    <source>
        <strain evidence="1">IB182363</strain>
    </source>
</reference>
<dbReference type="Proteomes" id="UP000639396">
    <property type="component" value="Unassembled WGS sequence"/>
</dbReference>
<dbReference type="RefSeq" id="WP_190926631.1">
    <property type="nucleotide sequence ID" value="NZ_JACXJA010000008.1"/>
</dbReference>